<dbReference type="Pfam" id="PF00512">
    <property type="entry name" value="HisKA"/>
    <property type="match status" value="1"/>
</dbReference>
<dbReference type="Gene3D" id="3.30.450.20">
    <property type="entry name" value="PAS domain"/>
    <property type="match status" value="1"/>
</dbReference>
<dbReference type="InterPro" id="IPR035965">
    <property type="entry name" value="PAS-like_dom_sf"/>
</dbReference>
<dbReference type="CDD" id="cd16921">
    <property type="entry name" value="HATPase_FilI-like"/>
    <property type="match status" value="1"/>
</dbReference>
<dbReference type="GO" id="GO:0000155">
    <property type="term" value="F:phosphorelay sensor kinase activity"/>
    <property type="evidence" value="ECO:0007669"/>
    <property type="project" value="InterPro"/>
</dbReference>
<feature type="domain" description="PAS" evidence="8">
    <location>
        <begin position="4"/>
        <end position="47"/>
    </location>
</feature>
<evidence type="ECO:0000256" key="5">
    <source>
        <dbReference type="ARBA" id="ARBA00022777"/>
    </source>
</evidence>
<feature type="coiled-coil region" evidence="6">
    <location>
        <begin position="111"/>
        <end position="141"/>
    </location>
</feature>
<dbReference type="InterPro" id="IPR000014">
    <property type="entry name" value="PAS"/>
</dbReference>
<name>A0A2A2HWE0_9EURY</name>
<dbReference type="InterPro" id="IPR003594">
    <property type="entry name" value="HATPase_dom"/>
</dbReference>
<dbReference type="FunFam" id="3.30.565.10:FF:000006">
    <property type="entry name" value="Sensor histidine kinase WalK"/>
    <property type="match status" value="1"/>
</dbReference>
<dbReference type="InterPro" id="IPR036890">
    <property type="entry name" value="HATPase_C_sf"/>
</dbReference>
<dbReference type="PROSITE" id="PS50112">
    <property type="entry name" value="PAS"/>
    <property type="match status" value="1"/>
</dbReference>
<dbReference type="Gene3D" id="1.10.287.130">
    <property type="match status" value="1"/>
</dbReference>
<dbReference type="NCBIfam" id="TIGR00229">
    <property type="entry name" value="sensory_box"/>
    <property type="match status" value="1"/>
</dbReference>
<dbReference type="InterPro" id="IPR001610">
    <property type="entry name" value="PAC"/>
</dbReference>
<dbReference type="PRINTS" id="PR00344">
    <property type="entry name" value="BCTRLSENSOR"/>
</dbReference>
<evidence type="ECO:0000256" key="4">
    <source>
        <dbReference type="ARBA" id="ARBA00022679"/>
    </source>
</evidence>
<protein>
    <recommendedName>
        <fullName evidence="2">histidine kinase</fullName>
        <ecNumber evidence="2">2.7.13.3</ecNumber>
    </recommendedName>
</protein>
<keyword evidence="5" id="KW-0418">Kinase</keyword>
<dbReference type="SUPFAM" id="SSF55874">
    <property type="entry name" value="ATPase domain of HSP90 chaperone/DNA topoisomerase II/histidine kinase"/>
    <property type="match status" value="1"/>
</dbReference>
<evidence type="ECO:0000256" key="1">
    <source>
        <dbReference type="ARBA" id="ARBA00000085"/>
    </source>
</evidence>
<comment type="catalytic activity">
    <reaction evidence="1">
        <text>ATP + protein L-histidine = ADP + protein N-phospho-L-histidine.</text>
        <dbReference type="EC" id="2.7.13.3"/>
    </reaction>
</comment>
<dbReference type="PANTHER" id="PTHR43304">
    <property type="entry name" value="PHYTOCHROME-LIKE PROTEIN CPH1"/>
    <property type="match status" value="1"/>
</dbReference>
<keyword evidence="4" id="KW-0808">Transferase</keyword>
<dbReference type="SMART" id="SM00091">
    <property type="entry name" value="PAS"/>
    <property type="match status" value="1"/>
</dbReference>
<dbReference type="SMART" id="SM00086">
    <property type="entry name" value="PAC"/>
    <property type="match status" value="1"/>
</dbReference>
<dbReference type="CDD" id="cd00082">
    <property type="entry name" value="HisKA"/>
    <property type="match status" value="1"/>
</dbReference>
<dbReference type="InterPro" id="IPR052162">
    <property type="entry name" value="Sensor_kinase/Photoreceptor"/>
</dbReference>
<proteinExistence type="predicted"/>
<gene>
    <name evidence="10" type="ORF">ASJ81_17375</name>
</gene>
<dbReference type="SMART" id="SM00387">
    <property type="entry name" value="HATPase_c"/>
    <property type="match status" value="1"/>
</dbReference>
<dbReference type="InterPro" id="IPR004358">
    <property type="entry name" value="Sig_transdc_His_kin-like_C"/>
</dbReference>
<dbReference type="PROSITE" id="PS50113">
    <property type="entry name" value="PAC"/>
    <property type="match status" value="1"/>
</dbReference>
<dbReference type="InterPro" id="IPR000700">
    <property type="entry name" value="PAS-assoc_C"/>
</dbReference>
<evidence type="ECO:0000259" key="7">
    <source>
        <dbReference type="PROSITE" id="PS50109"/>
    </source>
</evidence>
<evidence type="ECO:0000313" key="10">
    <source>
        <dbReference type="EMBL" id="PAV13573.1"/>
    </source>
</evidence>
<dbReference type="InterPro" id="IPR005467">
    <property type="entry name" value="His_kinase_dom"/>
</dbReference>
<comment type="caution">
    <text evidence="10">The sequence shown here is derived from an EMBL/GenBank/DDBJ whole genome shotgun (WGS) entry which is preliminary data.</text>
</comment>
<evidence type="ECO:0000259" key="8">
    <source>
        <dbReference type="PROSITE" id="PS50112"/>
    </source>
</evidence>
<dbReference type="Proteomes" id="UP000218164">
    <property type="component" value="Unassembled WGS sequence"/>
</dbReference>
<evidence type="ECO:0000259" key="9">
    <source>
        <dbReference type="PROSITE" id="PS50113"/>
    </source>
</evidence>
<feature type="domain" description="Histidine kinase" evidence="7">
    <location>
        <begin position="144"/>
        <end position="362"/>
    </location>
</feature>
<dbReference type="Gene3D" id="3.30.565.10">
    <property type="entry name" value="Histidine kinase-like ATPase, C-terminal domain"/>
    <property type="match status" value="1"/>
</dbReference>
<dbReference type="SMART" id="SM00388">
    <property type="entry name" value="HisKA"/>
    <property type="match status" value="1"/>
</dbReference>
<dbReference type="EMBL" id="LMVP01000077">
    <property type="protein sequence ID" value="PAV13573.1"/>
    <property type="molecule type" value="Genomic_DNA"/>
</dbReference>
<dbReference type="Pfam" id="PF02518">
    <property type="entry name" value="HATPase_c"/>
    <property type="match status" value="1"/>
</dbReference>
<organism evidence="10 11">
    <name type="scientific">Methanosarcina spelaei</name>
    <dbReference type="NCBI Taxonomy" id="1036679"/>
    <lineage>
        <taxon>Archaea</taxon>
        <taxon>Methanobacteriati</taxon>
        <taxon>Methanobacteriota</taxon>
        <taxon>Stenosarchaea group</taxon>
        <taxon>Methanomicrobia</taxon>
        <taxon>Methanosarcinales</taxon>
        <taxon>Methanosarcinaceae</taxon>
        <taxon>Methanosarcina</taxon>
    </lineage>
</organism>
<dbReference type="InterPro" id="IPR036097">
    <property type="entry name" value="HisK_dim/P_sf"/>
</dbReference>
<evidence type="ECO:0000313" key="11">
    <source>
        <dbReference type="Proteomes" id="UP000218164"/>
    </source>
</evidence>
<dbReference type="PANTHER" id="PTHR43304:SF1">
    <property type="entry name" value="PAC DOMAIN-CONTAINING PROTEIN"/>
    <property type="match status" value="1"/>
</dbReference>
<accession>A0A2A2HWE0</accession>
<dbReference type="InterPro" id="IPR003661">
    <property type="entry name" value="HisK_dim/P_dom"/>
</dbReference>
<keyword evidence="11" id="KW-1185">Reference proteome</keyword>
<keyword evidence="6" id="KW-0175">Coiled coil</keyword>
<dbReference type="SUPFAM" id="SSF47384">
    <property type="entry name" value="Homodimeric domain of signal transducing histidine kinase"/>
    <property type="match status" value="1"/>
</dbReference>
<dbReference type="AlphaFoldDB" id="A0A2A2HWE0"/>
<feature type="domain" description="PAC" evidence="9">
    <location>
        <begin position="75"/>
        <end position="126"/>
    </location>
</feature>
<reference evidence="10 11" key="1">
    <citation type="journal article" date="2017" name="BMC Genomics">
        <title>Genomic analysis of methanogenic archaea reveals a shift towards energy conservation.</title>
        <authorList>
            <person name="Gilmore S.P."/>
            <person name="Henske J.K."/>
            <person name="Sexton J.A."/>
            <person name="Solomon K.V."/>
            <person name="Seppala S."/>
            <person name="Yoo J.I."/>
            <person name="Huyett L.M."/>
            <person name="Pressman A."/>
            <person name="Cogan J.Z."/>
            <person name="Kivenson V."/>
            <person name="Peng X."/>
            <person name="Tan Y."/>
            <person name="Valentine D.L."/>
            <person name="O'Malley M.A."/>
        </authorList>
    </citation>
    <scope>NUCLEOTIDE SEQUENCE [LARGE SCALE GENOMIC DNA]</scope>
    <source>
        <strain evidence="10 11">MC-15</strain>
    </source>
</reference>
<evidence type="ECO:0000256" key="3">
    <source>
        <dbReference type="ARBA" id="ARBA00022553"/>
    </source>
</evidence>
<dbReference type="Pfam" id="PF13426">
    <property type="entry name" value="PAS_9"/>
    <property type="match status" value="1"/>
</dbReference>
<sequence>MLESEEKYRTFFESSIDAVLLTSPDGTIYAANPEACRIFGMTEKEIIKVGRDGIVDTSDPRLQFVLEERARTGKFKGELNYRRKDGTIFPGEMSSALFHDKNGTVKIAVIIRDITERKKAEETLKSKLEELQRSNDELEQFAYVSSHDLQEPLRMISSYLQLLQRRYQGNLDEKADKYIYFAVDGASRMQVLISDLLEFSRVTTRAREPEPTDSELILNQVLSSLYLYIKQNRATVTCDPLPEVTVDNTQLAQVFQNLIANGIKFHGEEAPKIHISAKKISVENKVSEWLFSVQDNGIGIDPKYSEKIFEVFKRLHKKEEYQGTGIGLAICKKIIERHGGHIWVESELGKGATFYFTLPINPKEV</sequence>
<evidence type="ECO:0000256" key="2">
    <source>
        <dbReference type="ARBA" id="ARBA00012438"/>
    </source>
</evidence>
<dbReference type="PROSITE" id="PS50109">
    <property type="entry name" value="HIS_KIN"/>
    <property type="match status" value="1"/>
</dbReference>
<keyword evidence="3" id="KW-0597">Phosphoprotein</keyword>
<dbReference type="EC" id="2.7.13.3" evidence="2"/>
<dbReference type="CDD" id="cd00130">
    <property type="entry name" value="PAS"/>
    <property type="match status" value="1"/>
</dbReference>
<dbReference type="SUPFAM" id="SSF55785">
    <property type="entry name" value="PYP-like sensor domain (PAS domain)"/>
    <property type="match status" value="1"/>
</dbReference>
<evidence type="ECO:0000256" key="6">
    <source>
        <dbReference type="SAM" id="Coils"/>
    </source>
</evidence>